<evidence type="ECO:0000313" key="2">
    <source>
        <dbReference type="Proteomes" id="UP000789920"/>
    </source>
</evidence>
<gene>
    <name evidence="1" type="ORF">RPERSI_LOCUS1310</name>
</gene>
<dbReference type="EMBL" id="CAJVQC010001180">
    <property type="protein sequence ID" value="CAG8489167.1"/>
    <property type="molecule type" value="Genomic_DNA"/>
</dbReference>
<protein>
    <submittedName>
        <fullName evidence="1">13838_t:CDS:1</fullName>
    </submittedName>
</protein>
<comment type="caution">
    <text evidence="1">The sequence shown here is derived from an EMBL/GenBank/DDBJ whole genome shotgun (WGS) entry which is preliminary data.</text>
</comment>
<evidence type="ECO:0000313" key="1">
    <source>
        <dbReference type="EMBL" id="CAG8489167.1"/>
    </source>
</evidence>
<organism evidence="1 2">
    <name type="scientific">Racocetra persica</name>
    <dbReference type="NCBI Taxonomy" id="160502"/>
    <lineage>
        <taxon>Eukaryota</taxon>
        <taxon>Fungi</taxon>
        <taxon>Fungi incertae sedis</taxon>
        <taxon>Mucoromycota</taxon>
        <taxon>Glomeromycotina</taxon>
        <taxon>Glomeromycetes</taxon>
        <taxon>Diversisporales</taxon>
        <taxon>Gigasporaceae</taxon>
        <taxon>Racocetra</taxon>
    </lineage>
</organism>
<sequence length="344" mass="39267">MLLPKYFVISILLNLIFENLAKADEMHPDLYESDAAGFLSVIIIQMTCIFLSVIGILYVFSRIYHRWMYTRKSLPMSLRIPFYLGIFDVLIMGFEIPVAIYVATYRTTLPEITCRGIVFAAGAFTIFHRTFVASVSVVTYLRVCWNKHVDTGRYDWKLLLPISIPSIVMFALGWDALVLFICLFCYLKIIFTIHVVKKQQSTISNYTVNKKITTLNEIEIKVIKKILGYVLVFILQWFPTVPYELWQLHGEPPTWSYCMVAVGLNMGGIGNAIFYVINEGWNCNAIKNEISSGKSTDDIESNSDDESGHIRISPSVLIDNQDIKNSKNSKIQNYSNNNSSNIDK</sequence>
<keyword evidence="2" id="KW-1185">Reference proteome</keyword>
<name>A0ACA9KRF3_9GLOM</name>
<proteinExistence type="predicted"/>
<accession>A0ACA9KRF3</accession>
<dbReference type="Proteomes" id="UP000789920">
    <property type="component" value="Unassembled WGS sequence"/>
</dbReference>
<reference evidence="1" key="1">
    <citation type="submission" date="2021-06" db="EMBL/GenBank/DDBJ databases">
        <authorList>
            <person name="Kallberg Y."/>
            <person name="Tangrot J."/>
            <person name="Rosling A."/>
        </authorList>
    </citation>
    <scope>NUCLEOTIDE SEQUENCE</scope>
    <source>
        <strain evidence="1">MA461A</strain>
    </source>
</reference>